<dbReference type="Proteomes" id="UP001501243">
    <property type="component" value="Unassembled WGS sequence"/>
</dbReference>
<dbReference type="Gene3D" id="1.20.120.450">
    <property type="entry name" value="dinb family like domain"/>
    <property type="match status" value="1"/>
</dbReference>
<proteinExistence type="predicted"/>
<evidence type="ECO:0000313" key="1">
    <source>
        <dbReference type="EMBL" id="GAA4496294.1"/>
    </source>
</evidence>
<name>A0ABP8Q414_9BACT</name>
<organism evidence="1 2">
    <name type="scientific">Hymenobacter ginsengisoli</name>
    <dbReference type="NCBI Taxonomy" id="1051626"/>
    <lineage>
        <taxon>Bacteria</taxon>
        <taxon>Pseudomonadati</taxon>
        <taxon>Bacteroidota</taxon>
        <taxon>Cytophagia</taxon>
        <taxon>Cytophagales</taxon>
        <taxon>Hymenobacteraceae</taxon>
        <taxon>Hymenobacter</taxon>
    </lineage>
</organism>
<comment type="caution">
    <text evidence="1">The sequence shown here is derived from an EMBL/GenBank/DDBJ whole genome shotgun (WGS) entry which is preliminary data.</text>
</comment>
<reference evidence="2" key="1">
    <citation type="journal article" date="2019" name="Int. J. Syst. Evol. Microbiol.">
        <title>The Global Catalogue of Microorganisms (GCM) 10K type strain sequencing project: providing services to taxonomists for standard genome sequencing and annotation.</title>
        <authorList>
            <consortium name="The Broad Institute Genomics Platform"/>
            <consortium name="The Broad Institute Genome Sequencing Center for Infectious Disease"/>
            <person name="Wu L."/>
            <person name="Ma J."/>
        </authorList>
    </citation>
    <scope>NUCLEOTIDE SEQUENCE [LARGE SCALE GENOMIC DNA]</scope>
    <source>
        <strain evidence="2">JCM 17841</strain>
    </source>
</reference>
<gene>
    <name evidence="1" type="ORF">GCM10023172_09380</name>
</gene>
<dbReference type="InterPro" id="IPR034660">
    <property type="entry name" value="DinB/YfiT-like"/>
</dbReference>
<dbReference type="SUPFAM" id="SSF109854">
    <property type="entry name" value="DinB/YfiT-like putative metalloenzymes"/>
    <property type="match status" value="1"/>
</dbReference>
<sequence length="176" mass="19664">MEICLFCNYPFFTSFFMDSTSRAALVAELMALLAGGNAHATFEQALADLPAPLRNEFVPEVPYTIWHVVEHLRIAQHDIVEFTLNPQHVSPAWPAGYWPARTSVVDEAGWQAALLAIAHDQQRFIDLLNDPATDFFAPLAHGDGQNILREALLIGDHAAYHIGELVLLRRVLGVWH</sequence>
<accession>A0ABP8Q414</accession>
<dbReference type="EMBL" id="BAABGQ010000005">
    <property type="protein sequence ID" value="GAA4496294.1"/>
    <property type="molecule type" value="Genomic_DNA"/>
</dbReference>
<keyword evidence="2" id="KW-1185">Reference proteome</keyword>
<protein>
    <submittedName>
        <fullName evidence="1">DinB family protein</fullName>
    </submittedName>
</protein>
<evidence type="ECO:0000313" key="2">
    <source>
        <dbReference type="Proteomes" id="UP001501243"/>
    </source>
</evidence>